<reference evidence="2 3" key="1">
    <citation type="journal article" date="2019" name="Nat. Plants">
        <title>Stout camphor tree genome fills gaps in understanding of flowering plant genome evolution.</title>
        <authorList>
            <person name="Chaw S.M."/>
            <person name="Liu Y.C."/>
            <person name="Wu Y.W."/>
            <person name="Wang H.Y."/>
            <person name="Lin C.I."/>
            <person name="Wu C.S."/>
            <person name="Ke H.M."/>
            <person name="Chang L.Y."/>
            <person name="Hsu C.Y."/>
            <person name="Yang H.T."/>
            <person name="Sudianto E."/>
            <person name="Hsu M.H."/>
            <person name="Wu K.P."/>
            <person name="Wang L.N."/>
            <person name="Leebens-Mack J.H."/>
            <person name="Tsai I.J."/>
        </authorList>
    </citation>
    <scope>NUCLEOTIDE SEQUENCE [LARGE SCALE GENOMIC DNA]</scope>
    <source>
        <strain evidence="3">cv. Chaw 1501</strain>
        <tissue evidence="2">Young leaves</tissue>
    </source>
</reference>
<dbReference type="PANTHER" id="PTHR37187">
    <property type="entry name" value="EXPRESSED PROTEIN"/>
    <property type="match status" value="1"/>
</dbReference>
<feature type="region of interest" description="Disordered" evidence="1">
    <location>
        <begin position="1"/>
        <end position="132"/>
    </location>
</feature>
<feature type="compositionally biased region" description="Polar residues" evidence="1">
    <location>
        <begin position="244"/>
        <end position="272"/>
    </location>
</feature>
<feature type="region of interest" description="Disordered" evidence="1">
    <location>
        <begin position="244"/>
        <end position="277"/>
    </location>
</feature>
<evidence type="ECO:0000313" key="3">
    <source>
        <dbReference type="Proteomes" id="UP000283530"/>
    </source>
</evidence>
<comment type="caution">
    <text evidence="2">The sequence shown here is derived from an EMBL/GenBank/DDBJ whole genome shotgun (WGS) entry which is preliminary data.</text>
</comment>
<proteinExistence type="predicted"/>
<feature type="compositionally biased region" description="Polar residues" evidence="1">
    <location>
        <begin position="53"/>
        <end position="79"/>
    </location>
</feature>
<dbReference type="Proteomes" id="UP000283530">
    <property type="component" value="Unassembled WGS sequence"/>
</dbReference>
<feature type="compositionally biased region" description="Basic and acidic residues" evidence="1">
    <location>
        <begin position="116"/>
        <end position="127"/>
    </location>
</feature>
<sequence length="302" mass="31983">MPSGPKRRKAAKKKKEIEIHVDTPTNSQGNGEKGDEEHDLISQDSGTGEGDSDFSTPSDTQKSAMEDGSVNNVNGGSKQVTEDEGVTVTVVSVEDPPESKVVAVEQVSQSESSSDEESKPIENHPEGEVGESVGSISITELISNPVERIVALVEEVKLVEEATPDEIPEVPCDIEVAQVENLQVSNVVETDSTENSGVAQFTDATVVENTGVTKFTEATVIENTGVVGGTDAPVEFEEKVTQLSSEALSENPTGTVESSQETENPVSISTEDTPVVSVLPPVRPSSWKGCCGLFELLRGSNR</sequence>
<keyword evidence="3" id="KW-1185">Reference proteome</keyword>
<dbReference type="STRING" id="337451.A0A3S3RBI4"/>
<dbReference type="AlphaFoldDB" id="A0A3S3RBI4"/>
<evidence type="ECO:0000256" key="1">
    <source>
        <dbReference type="SAM" id="MobiDB-lite"/>
    </source>
</evidence>
<organism evidence="2 3">
    <name type="scientific">Cinnamomum micranthum f. kanehirae</name>
    <dbReference type="NCBI Taxonomy" id="337451"/>
    <lineage>
        <taxon>Eukaryota</taxon>
        <taxon>Viridiplantae</taxon>
        <taxon>Streptophyta</taxon>
        <taxon>Embryophyta</taxon>
        <taxon>Tracheophyta</taxon>
        <taxon>Spermatophyta</taxon>
        <taxon>Magnoliopsida</taxon>
        <taxon>Magnoliidae</taxon>
        <taxon>Laurales</taxon>
        <taxon>Lauraceae</taxon>
        <taxon>Cinnamomum</taxon>
    </lineage>
</organism>
<feature type="compositionally biased region" description="Basic and acidic residues" evidence="1">
    <location>
        <begin position="32"/>
        <end position="41"/>
    </location>
</feature>
<feature type="compositionally biased region" description="Basic residues" evidence="1">
    <location>
        <begin position="1"/>
        <end position="14"/>
    </location>
</feature>
<dbReference type="OrthoDB" id="10396834at2759"/>
<accession>A0A3S3RBI4</accession>
<dbReference type="EMBL" id="QPKB01000013">
    <property type="protein sequence ID" value="RWR97355.1"/>
    <property type="molecule type" value="Genomic_DNA"/>
</dbReference>
<protein>
    <submittedName>
        <fullName evidence="2">Uncharacterized protein</fullName>
    </submittedName>
</protein>
<name>A0A3S3RBI4_9MAGN</name>
<evidence type="ECO:0000313" key="2">
    <source>
        <dbReference type="EMBL" id="RWR97355.1"/>
    </source>
</evidence>
<feature type="compositionally biased region" description="Low complexity" evidence="1">
    <location>
        <begin position="86"/>
        <end position="112"/>
    </location>
</feature>
<dbReference type="PANTHER" id="PTHR37187:SF7">
    <property type="entry name" value="EXPRESSED PROTEIN"/>
    <property type="match status" value="1"/>
</dbReference>
<gene>
    <name evidence="2" type="ORF">CKAN_02678300</name>
</gene>